<evidence type="ECO:0000256" key="4">
    <source>
        <dbReference type="ARBA" id="ARBA00022801"/>
    </source>
</evidence>
<dbReference type="GO" id="GO:0016887">
    <property type="term" value="F:ATP hydrolysis activity"/>
    <property type="evidence" value="ECO:0007669"/>
    <property type="project" value="TreeGrafter"/>
</dbReference>
<dbReference type="Pfam" id="PF00176">
    <property type="entry name" value="SNF2-rel_dom"/>
    <property type="match status" value="1"/>
</dbReference>
<dbReference type="SMART" id="SM00487">
    <property type="entry name" value="DEXDc"/>
    <property type="match status" value="1"/>
</dbReference>
<dbReference type="InterPro" id="IPR001650">
    <property type="entry name" value="Helicase_C-like"/>
</dbReference>
<dbReference type="PANTHER" id="PTHR45685:SF1">
    <property type="entry name" value="HELICASE SRCAP"/>
    <property type="match status" value="1"/>
</dbReference>
<dbReference type="InterPro" id="IPR049730">
    <property type="entry name" value="SNF2/RAD54-like_C"/>
</dbReference>
<keyword evidence="4" id="KW-0378">Hydrolase</keyword>
<feature type="domain" description="Helicase ATP-binding" evidence="15">
    <location>
        <begin position="250"/>
        <end position="415"/>
    </location>
</feature>
<dbReference type="PANTHER" id="PTHR45685">
    <property type="entry name" value="HELICASE SRCAP-RELATED"/>
    <property type="match status" value="1"/>
</dbReference>
<comment type="caution">
    <text evidence="17">The sequence shown here is derived from an EMBL/GenBank/DDBJ whole genome shotgun (WGS) entry which is preliminary data.</text>
</comment>
<evidence type="ECO:0000256" key="3">
    <source>
        <dbReference type="ARBA" id="ARBA00022741"/>
    </source>
</evidence>
<evidence type="ECO:0000259" key="16">
    <source>
        <dbReference type="PROSITE" id="PS51194"/>
    </source>
</evidence>
<feature type="coiled-coil region" evidence="13">
    <location>
        <begin position="97"/>
        <end position="124"/>
    </location>
</feature>
<dbReference type="Gene3D" id="3.40.50.10810">
    <property type="entry name" value="Tandem AAA-ATPase domain"/>
    <property type="match status" value="1"/>
</dbReference>
<dbReference type="InterPro" id="IPR027417">
    <property type="entry name" value="P-loop_NTPase"/>
</dbReference>
<dbReference type="OrthoDB" id="372624at2759"/>
<dbReference type="GO" id="GO:0003677">
    <property type="term" value="F:DNA binding"/>
    <property type="evidence" value="ECO:0007669"/>
    <property type="project" value="UniProtKB-KW"/>
</dbReference>
<organism evidence="17 18">
    <name type="scientific">Trypanosoma conorhini</name>
    <dbReference type="NCBI Taxonomy" id="83891"/>
    <lineage>
        <taxon>Eukaryota</taxon>
        <taxon>Discoba</taxon>
        <taxon>Euglenozoa</taxon>
        <taxon>Kinetoplastea</taxon>
        <taxon>Metakinetoplastina</taxon>
        <taxon>Trypanosomatida</taxon>
        <taxon>Trypanosomatidae</taxon>
        <taxon>Trypanosoma</taxon>
    </lineage>
</organism>
<evidence type="ECO:0000313" key="18">
    <source>
        <dbReference type="Proteomes" id="UP000284403"/>
    </source>
</evidence>
<protein>
    <submittedName>
        <fullName evidence="17">Putative helicase</fullName>
    </submittedName>
</protein>
<dbReference type="PROSITE" id="PS51192">
    <property type="entry name" value="HELICASE_ATP_BIND_1"/>
    <property type="match status" value="1"/>
</dbReference>
<dbReference type="InterPro" id="IPR050520">
    <property type="entry name" value="INO80/SWR1_helicase"/>
</dbReference>
<evidence type="ECO:0000256" key="13">
    <source>
        <dbReference type="SAM" id="Coils"/>
    </source>
</evidence>
<name>A0A422PLB2_9TRYP</name>
<dbReference type="PROSITE" id="PS51194">
    <property type="entry name" value="HELICASE_CTER"/>
    <property type="match status" value="1"/>
</dbReference>
<feature type="region of interest" description="Disordered" evidence="14">
    <location>
        <begin position="1048"/>
        <end position="1118"/>
    </location>
</feature>
<keyword evidence="12" id="KW-0539">Nucleus</keyword>
<sequence>MPRGRKRQRGEEELASASATTAAPEVDPVVPALLRQQSLAATSKSHRRRAAAAAPSFLFAPTTVLPPWQRVALSTLRRLHESQANEHRAAARGRILQRDLTRYLEDLQRREERLRAKQRESRARLGNKLFTAVEKQWTRRGDVFQQLLCVEFDELKRRQTERRQEDLLREAENTTRALLEGLFAEAKPPPAHGDSDGAGAVAAAAALQDCGMTGCMCGGAAPESSLSLLDTQKGRRPLRDYQRSALRWMTNLYTKKLNGILADEMGLGKTIQTIALLAFFAEYKNDWGPHLIVVPTTVVLNWKAEFQRWCPGLKVLVYIGSRKERHRLRKGWMGEDAFHVCITSYNLMVTERAVFRRRPWGFLVLDEAHQVKNFMSKKWQSLFDLQAEYRLLLTGTPLQSSVMELWSLFHFLLPSASAFSSNEEFREWFSNPMEDMVTGRTSLNEEVVRRLQSLLRPFMLRRLKKDVEAQLPSKTEKVVVCRLSRRQRLLYDDYMQLTETRERIRGGAGGVLGVLLALRKVCNHPDMFEERRTVSPVALDCLSAITLLVPREILLHGNDFGGRCRFQKWRLCVEDVSLPVEHSDDVFFDDTWLECVGLQPLLSDQPLACPLPRYAAENFYWPTEAPVEQVLGEDTKDCFTDAVWSMLCQQVRYQQSRARQRYAMTTAIQAQRHRRMEATVHVWHPRCLEIVSCRGHGTLPARLRPNLAQRSCAILPIAQKVAVYVPRVAAVHPPRLHCRLPVAHYQAFRSHTRESLAPLLAISRSPENPHTRRGVFDASSFLAELWPLHVRRCFSFPDKQLLIHDCGKLQFLQHSLKQLRREGHRMLIFTQFVQMLNILERFLAIVGIPYLRIDGSTPAEKRQAFVDRFNDDDRITCMILSTRSGGIGLNLTGADTVIFYDSDWNPTMDLQAQDRCHRIGQTKPVTIYRLISEHTVEENILQKARERKKLNNVVIRGGQFHAMASVDVVYEDSAEALAALSDPVRLRSFFHDLDEDATVVEDPCQRGKAHGDDAGATEPVDIRAEMMRLEDQEDREAQQHVEDELRALEEQKRNDEAELGAEDDDDDDDDEGDVDEAGERIKRKRRREVTGEELEEGLLAPPVGNDSNNNGGLGATHARVSRGVSPMVVQKRRDILRRQRTPLDRLLSVRFGICHAADARDRYDALCETYAAHVKEEELPPFTTTLQL</sequence>
<dbReference type="RefSeq" id="XP_029228507.1">
    <property type="nucleotide sequence ID" value="XM_029371403.1"/>
</dbReference>
<keyword evidence="10" id="KW-0010">Activator</keyword>
<keyword evidence="9" id="KW-0238">DNA-binding</keyword>
<keyword evidence="7" id="KW-0156">Chromatin regulator</keyword>
<dbReference type="GO" id="GO:0006338">
    <property type="term" value="P:chromatin remodeling"/>
    <property type="evidence" value="ECO:0007669"/>
    <property type="project" value="TreeGrafter"/>
</dbReference>
<evidence type="ECO:0000256" key="1">
    <source>
        <dbReference type="ARBA" id="ARBA00004123"/>
    </source>
</evidence>
<accession>A0A422PLB2</accession>
<proteinExistence type="inferred from homology"/>
<dbReference type="InterPro" id="IPR014001">
    <property type="entry name" value="Helicase_ATP-bd"/>
</dbReference>
<keyword evidence="5 17" id="KW-0347">Helicase</keyword>
<feature type="compositionally biased region" description="Acidic residues" evidence="14">
    <location>
        <begin position="1057"/>
        <end position="1076"/>
    </location>
</feature>
<dbReference type="InterPro" id="IPR038718">
    <property type="entry name" value="SNF2-like_sf"/>
</dbReference>
<dbReference type="CDD" id="cd18793">
    <property type="entry name" value="SF2_C_SNF"/>
    <property type="match status" value="1"/>
</dbReference>
<dbReference type="EMBL" id="MKKU01000230">
    <property type="protein sequence ID" value="RNF18491.1"/>
    <property type="molecule type" value="Genomic_DNA"/>
</dbReference>
<evidence type="ECO:0000256" key="2">
    <source>
        <dbReference type="ARBA" id="ARBA00009220"/>
    </source>
</evidence>
<dbReference type="Gene3D" id="3.40.50.300">
    <property type="entry name" value="P-loop containing nucleotide triphosphate hydrolases"/>
    <property type="match status" value="1"/>
</dbReference>
<comment type="similarity">
    <text evidence="2">Belongs to the SNF2/RAD54 helicase family. SWR1 subfamily.</text>
</comment>
<evidence type="ECO:0000256" key="11">
    <source>
        <dbReference type="ARBA" id="ARBA00023163"/>
    </source>
</evidence>
<reference evidence="17 18" key="1">
    <citation type="journal article" date="2018" name="BMC Genomics">
        <title>Genomic comparison of Trypanosoma conorhini and Trypanosoma rangeli to Trypanosoma cruzi strains of high and low virulence.</title>
        <authorList>
            <person name="Bradwell K.R."/>
            <person name="Koparde V.N."/>
            <person name="Matveyev A.V."/>
            <person name="Serrano M.G."/>
            <person name="Alves J.M."/>
            <person name="Parikh H."/>
            <person name="Huang B."/>
            <person name="Lee V."/>
            <person name="Espinosa-Alvarez O."/>
            <person name="Ortiz P.A."/>
            <person name="Costa-Martins A.G."/>
            <person name="Teixeira M.M."/>
            <person name="Buck G.A."/>
        </authorList>
    </citation>
    <scope>NUCLEOTIDE SEQUENCE [LARGE SCALE GENOMIC DNA]</scope>
    <source>
        <strain evidence="17 18">025E</strain>
    </source>
</reference>
<evidence type="ECO:0000256" key="5">
    <source>
        <dbReference type="ARBA" id="ARBA00022806"/>
    </source>
</evidence>
<gene>
    <name evidence="17" type="ORF">Tco025E_04493</name>
</gene>
<dbReference type="InterPro" id="IPR000330">
    <property type="entry name" value="SNF2_N"/>
</dbReference>
<dbReference type="AlphaFoldDB" id="A0A422PLB2"/>
<dbReference type="GO" id="GO:0000812">
    <property type="term" value="C:Swr1 complex"/>
    <property type="evidence" value="ECO:0007669"/>
    <property type="project" value="TreeGrafter"/>
</dbReference>
<evidence type="ECO:0000256" key="14">
    <source>
        <dbReference type="SAM" id="MobiDB-lite"/>
    </source>
</evidence>
<dbReference type="GO" id="GO:0004386">
    <property type="term" value="F:helicase activity"/>
    <property type="evidence" value="ECO:0007669"/>
    <property type="project" value="UniProtKB-KW"/>
</dbReference>
<dbReference type="GO" id="GO:0005524">
    <property type="term" value="F:ATP binding"/>
    <property type="evidence" value="ECO:0007669"/>
    <property type="project" value="UniProtKB-KW"/>
</dbReference>
<evidence type="ECO:0000256" key="7">
    <source>
        <dbReference type="ARBA" id="ARBA00022853"/>
    </source>
</evidence>
<evidence type="ECO:0000313" key="17">
    <source>
        <dbReference type="EMBL" id="RNF18491.1"/>
    </source>
</evidence>
<feature type="domain" description="Helicase C-terminal" evidence="16">
    <location>
        <begin position="811"/>
        <end position="974"/>
    </location>
</feature>
<dbReference type="Proteomes" id="UP000284403">
    <property type="component" value="Unassembled WGS sequence"/>
</dbReference>
<dbReference type="GeneID" id="40318104"/>
<keyword evidence="6" id="KW-0067">ATP-binding</keyword>
<keyword evidence="3" id="KW-0547">Nucleotide-binding</keyword>
<keyword evidence="18" id="KW-1185">Reference proteome</keyword>
<feature type="region of interest" description="Disordered" evidence="14">
    <location>
        <begin position="1"/>
        <end position="25"/>
    </location>
</feature>
<dbReference type="FunFam" id="3.40.50.10810:FF:000051">
    <property type="entry name" value="Helicase SWR1"/>
    <property type="match status" value="1"/>
</dbReference>
<evidence type="ECO:0000256" key="12">
    <source>
        <dbReference type="ARBA" id="ARBA00023242"/>
    </source>
</evidence>
<evidence type="ECO:0000256" key="8">
    <source>
        <dbReference type="ARBA" id="ARBA00023015"/>
    </source>
</evidence>
<evidence type="ECO:0000256" key="10">
    <source>
        <dbReference type="ARBA" id="ARBA00023159"/>
    </source>
</evidence>
<keyword evidence="11" id="KW-0804">Transcription</keyword>
<dbReference type="GO" id="GO:0042393">
    <property type="term" value="F:histone binding"/>
    <property type="evidence" value="ECO:0007669"/>
    <property type="project" value="TreeGrafter"/>
</dbReference>
<keyword evidence="13" id="KW-0175">Coiled coil</keyword>
<dbReference type="SMART" id="SM00490">
    <property type="entry name" value="HELICc"/>
    <property type="match status" value="1"/>
</dbReference>
<dbReference type="SUPFAM" id="SSF52540">
    <property type="entry name" value="P-loop containing nucleoside triphosphate hydrolases"/>
    <property type="match status" value="2"/>
</dbReference>
<evidence type="ECO:0000256" key="9">
    <source>
        <dbReference type="ARBA" id="ARBA00023125"/>
    </source>
</evidence>
<dbReference type="Pfam" id="PF00271">
    <property type="entry name" value="Helicase_C"/>
    <property type="match status" value="1"/>
</dbReference>
<evidence type="ECO:0000259" key="15">
    <source>
        <dbReference type="PROSITE" id="PS51192"/>
    </source>
</evidence>
<keyword evidence="8" id="KW-0805">Transcription regulation</keyword>
<evidence type="ECO:0000256" key="6">
    <source>
        <dbReference type="ARBA" id="ARBA00022840"/>
    </source>
</evidence>
<comment type="subcellular location">
    <subcellularLocation>
        <location evidence="1">Nucleus</location>
    </subcellularLocation>
</comment>